<dbReference type="OrthoDB" id="9892926at2"/>
<sequence>MNNEKLVKEIYSNWQACQSDLLRIKRNFNKAFEKRCAEINRGFLIAFLSKIPEKDLKTINNILIEIRKIYGSSPFWVNSDEFDLDDDKINDIENKLLEMMIKSMT</sequence>
<dbReference type="RefSeq" id="WP_135055227.1">
    <property type="nucleotide sequence ID" value="NZ_JADGLC010000006.1"/>
</dbReference>
<name>A0A4Y9K335_9PAST</name>
<gene>
    <name evidence="1" type="ORF">E4T80_04195</name>
</gene>
<organism evidence="1 2">
    <name type="scientific">Muribacter muris</name>
    <dbReference type="NCBI Taxonomy" id="67855"/>
    <lineage>
        <taxon>Bacteria</taxon>
        <taxon>Pseudomonadati</taxon>
        <taxon>Pseudomonadota</taxon>
        <taxon>Gammaproteobacteria</taxon>
        <taxon>Pasteurellales</taxon>
        <taxon>Pasteurellaceae</taxon>
        <taxon>Muribacter</taxon>
    </lineage>
</organism>
<comment type="caution">
    <text evidence="1">The sequence shown here is derived from an EMBL/GenBank/DDBJ whole genome shotgun (WGS) entry which is preliminary data.</text>
</comment>
<dbReference type="AlphaFoldDB" id="A0A4Y9K335"/>
<protein>
    <submittedName>
        <fullName evidence="1">Uncharacterized protein</fullName>
    </submittedName>
</protein>
<proteinExistence type="predicted"/>
<reference evidence="1 2" key="1">
    <citation type="submission" date="2019-03" db="EMBL/GenBank/DDBJ databases">
        <title>Diversity of the mouse oral microbiome.</title>
        <authorList>
            <person name="Joseph S."/>
            <person name="Aduse-Opoku J."/>
            <person name="Curtis M."/>
            <person name="Wade W."/>
            <person name="Hashim A."/>
        </authorList>
    </citation>
    <scope>NUCLEOTIDE SEQUENCE [LARGE SCALE GENOMIC DNA]</scope>
    <source>
        <strain evidence="1 2">WT12</strain>
    </source>
</reference>
<accession>A0A4Y9K335</accession>
<dbReference type="Proteomes" id="UP000297396">
    <property type="component" value="Unassembled WGS sequence"/>
</dbReference>
<evidence type="ECO:0000313" key="1">
    <source>
        <dbReference type="EMBL" id="TFV11952.1"/>
    </source>
</evidence>
<evidence type="ECO:0000313" key="2">
    <source>
        <dbReference type="Proteomes" id="UP000297396"/>
    </source>
</evidence>
<dbReference type="EMBL" id="SPPA01000006">
    <property type="protein sequence ID" value="TFV11952.1"/>
    <property type="molecule type" value="Genomic_DNA"/>
</dbReference>